<dbReference type="EMBL" id="BAAANL010000001">
    <property type="protein sequence ID" value="GAA1847950.1"/>
    <property type="molecule type" value="Genomic_DNA"/>
</dbReference>
<dbReference type="SUPFAM" id="SSF89360">
    <property type="entry name" value="HesB-like domain"/>
    <property type="match status" value="1"/>
</dbReference>
<evidence type="ECO:0000313" key="2">
    <source>
        <dbReference type="EMBL" id="GAA1847950.1"/>
    </source>
</evidence>
<dbReference type="Proteomes" id="UP001501094">
    <property type="component" value="Unassembled WGS sequence"/>
</dbReference>
<feature type="domain" description="Core" evidence="1">
    <location>
        <begin position="2"/>
        <end position="87"/>
    </location>
</feature>
<organism evidence="2 3">
    <name type="scientific">Myceligenerans crystallogenes</name>
    <dbReference type="NCBI Taxonomy" id="316335"/>
    <lineage>
        <taxon>Bacteria</taxon>
        <taxon>Bacillati</taxon>
        <taxon>Actinomycetota</taxon>
        <taxon>Actinomycetes</taxon>
        <taxon>Micrococcales</taxon>
        <taxon>Promicromonosporaceae</taxon>
        <taxon>Myceligenerans</taxon>
    </lineage>
</organism>
<dbReference type="InterPro" id="IPR000361">
    <property type="entry name" value="ATAP_core_dom"/>
</dbReference>
<protein>
    <recommendedName>
        <fullName evidence="1">Core domain-containing protein</fullName>
    </recommendedName>
</protein>
<dbReference type="Pfam" id="PF01521">
    <property type="entry name" value="Fe-S_biosyn"/>
    <property type="match status" value="1"/>
</dbReference>
<dbReference type="Gene3D" id="2.60.300.12">
    <property type="entry name" value="HesB-like domain"/>
    <property type="match status" value="1"/>
</dbReference>
<dbReference type="InterPro" id="IPR035903">
    <property type="entry name" value="HesB-like_dom_sf"/>
</dbReference>
<gene>
    <name evidence="2" type="ORF">GCM10009751_00020</name>
</gene>
<dbReference type="RefSeq" id="WP_344098613.1">
    <property type="nucleotide sequence ID" value="NZ_BAAANL010000001.1"/>
</dbReference>
<comment type="caution">
    <text evidence="2">The sequence shown here is derived from an EMBL/GenBank/DDBJ whole genome shotgun (WGS) entry which is preliminary data.</text>
</comment>
<evidence type="ECO:0000313" key="3">
    <source>
        <dbReference type="Proteomes" id="UP001501094"/>
    </source>
</evidence>
<accession>A0ABN2N1H3</accession>
<reference evidence="2 3" key="1">
    <citation type="journal article" date="2019" name="Int. J. Syst. Evol. Microbiol.">
        <title>The Global Catalogue of Microorganisms (GCM) 10K type strain sequencing project: providing services to taxonomists for standard genome sequencing and annotation.</title>
        <authorList>
            <consortium name="The Broad Institute Genomics Platform"/>
            <consortium name="The Broad Institute Genome Sequencing Center for Infectious Disease"/>
            <person name="Wu L."/>
            <person name="Ma J."/>
        </authorList>
    </citation>
    <scope>NUCLEOTIDE SEQUENCE [LARGE SCALE GENOMIC DNA]</scope>
    <source>
        <strain evidence="2 3">JCM 14326</strain>
    </source>
</reference>
<sequence length="95" mass="9839">MLTVTDNARTAVEGLVQANEVPAEGGLRIAEAAGQPGNFELVLVQAPEAQDEVVARSETSHVFVDQAAAAALDELTLDVQPDVEGPGFVLVQAEA</sequence>
<keyword evidence="3" id="KW-1185">Reference proteome</keyword>
<proteinExistence type="predicted"/>
<evidence type="ECO:0000259" key="1">
    <source>
        <dbReference type="Pfam" id="PF01521"/>
    </source>
</evidence>
<name>A0ABN2N1H3_9MICO</name>